<comment type="similarity">
    <text evidence="1 5">Belongs to the CoaE family.</text>
</comment>
<feature type="binding site" evidence="5">
    <location>
        <begin position="12"/>
        <end position="17"/>
    </location>
    <ligand>
        <name>ATP</name>
        <dbReference type="ChEBI" id="CHEBI:30616"/>
    </ligand>
</feature>
<dbReference type="Proteomes" id="UP000626242">
    <property type="component" value="Unassembled WGS sequence"/>
</dbReference>
<dbReference type="SUPFAM" id="SSF52540">
    <property type="entry name" value="P-loop containing nucleoside triphosphate hydrolases"/>
    <property type="match status" value="1"/>
</dbReference>
<dbReference type="InterPro" id="IPR027417">
    <property type="entry name" value="P-loop_NTPase"/>
</dbReference>
<organism evidence="7 8">
    <name type="scientific">Kaistella pullorum</name>
    <dbReference type="NCBI Taxonomy" id="2763074"/>
    <lineage>
        <taxon>Bacteria</taxon>
        <taxon>Pseudomonadati</taxon>
        <taxon>Bacteroidota</taxon>
        <taxon>Flavobacteriia</taxon>
        <taxon>Flavobacteriales</taxon>
        <taxon>Weeksellaceae</taxon>
        <taxon>Chryseobacterium group</taxon>
        <taxon>Kaistella</taxon>
    </lineage>
</organism>
<evidence type="ECO:0000313" key="7">
    <source>
        <dbReference type="EMBL" id="MBD8016963.1"/>
    </source>
</evidence>
<evidence type="ECO:0000256" key="4">
    <source>
        <dbReference type="ARBA" id="ARBA00022993"/>
    </source>
</evidence>
<dbReference type="HAMAP" id="MF_00376">
    <property type="entry name" value="Dephospho_CoA_kinase"/>
    <property type="match status" value="1"/>
</dbReference>
<evidence type="ECO:0000256" key="6">
    <source>
        <dbReference type="NCBIfam" id="TIGR00152"/>
    </source>
</evidence>
<dbReference type="CDD" id="cd02022">
    <property type="entry name" value="DPCK"/>
    <property type="match status" value="1"/>
</dbReference>
<comment type="function">
    <text evidence="5">Catalyzes the phosphorylation of the 3'-hydroxyl group of dephosphocoenzyme A to form coenzyme A.</text>
</comment>
<evidence type="ECO:0000256" key="5">
    <source>
        <dbReference type="HAMAP-Rule" id="MF_00376"/>
    </source>
</evidence>
<dbReference type="Pfam" id="PF01121">
    <property type="entry name" value="CoaE"/>
    <property type="match status" value="1"/>
</dbReference>
<keyword evidence="3 5" id="KW-0067">ATP-binding</keyword>
<keyword evidence="2 5" id="KW-0547">Nucleotide-binding</keyword>
<dbReference type="PANTHER" id="PTHR10695:SF46">
    <property type="entry name" value="BIFUNCTIONAL COENZYME A SYNTHASE-RELATED"/>
    <property type="match status" value="1"/>
</dbReference>
<dbReference type="Gene3D" id="3.40.50.300">
    <property type="entry name" value="P-loop containing nucleotide triphosphate hydrolases"/>
    <property type="match status" value="1"/>
</dbReference>
<dbReference type="PANTHER" id="PTHR10695">
    <property type="entry name" value="DEPHOSPHO-COA KINASE-RELATED"/>
    <property type="match status" value="1"/>
</dbReference>
<evidence type="ECO:0000256" key="1">
    <source>
        <dbReference type="ARBA" id="ARBA00009018"/>
    </source>
</evidence>
<evidence type="ECO:0000313" key="8">
    <source>
        <dbReference type="Proteomes" id="UP000626242"/>
    </source>
</evidence>
<gene>
    <name evidence="5" type="primary">coaE</name>
    <name evidence="7" type="ORF">H9628_00590</name>
</gene>
<dbReference type="PROSITE" id="PS51219">
    <property type="entry name" value="DPCK"/>
    <property type="match status" value="1"/>
</dbReference>
<dbReference type="RefSeq" id="WP_251832178.1">
    <property type="nucleotide sequence ID" value="NZ_JACSPS010000001.1"/>
</dbReference>
<keyword evidence="5 7" id="KW-0808">Transferase</keyword>
<comment type="catalytic activity">
    <reaction evidence="5">
        <text>3'-dephospho-CoA + ATP = ADP + CoA + H(+)</text>
        <dbReference type="Rhea" id="RHEA:18245"/>
        <dbReference type="ChEBI" id="CHEBI:15378"/>
        <dbReference type="ChEBI" id="CHEBI:30616"/>
        <dbReference type="ChEBI" id="CHEBI:57287"/>
        <dbReference type="ChEBI" id="CHEBI:57328"/>
        <dbReference type="ChEBI" id="CHEBI:456216"/>
        <dbReference type="EC" id="2.7.1.24"/>
    </reaction>
</comment>
<protein>
    <recommendedName>
        <fullName evidence="5 6">Dephospho-CoA kinase</fullName>
        <ecNumber evidence="5 6">2.7.1.24</ecNumber>
    </recommendedName>
    <alternativeName>
        <fullName evidence="5">Dephosphocoenzyme A kinase</fullName>
    </alternativeName>
</protein>
<keyword evidence="5 7" id="KW-0418">Kinase</keyword>
<comment type="subcellular location">
    <subcellularLocation>
        <location evidence="5">Cytoplasm</location>
    </subcellularLocation>
</comment>
<dbReference type="GO" id="GO:0004140">
    <property type="term" value="F:dephospho-CoA kinase activity"/>
    <property type="evidence" value="ECO:0007669"/>
    <property type="project" value="UniProtKB-EC"/>
</dbReference>
<evidence type="ECO:0000256" key="3">
    <source>
        <dbReference type="ARBA" id="ARBA00022840"/>
    </source>
</evidence>
<dbReference type="EC" id="2.7.1.24" evidence="5 6"/>
<evidence type="ECO:0000256" key="2">
    <source>
        <dbReference type="ARBA" id="ARBA00022741"/>
    </source>
</evidence>
<dbReference type="InterPro" id="IPR001977">
    <property type="entry name" value="Depp_CoAkinase"/>
</dbReference>
<proteinExistence type="inferred from homology"/>
<keyword evidence="8" id="KW-1185">Reference proteome</keyword>
<accession>A0ABR8WJA0</accession>
<dbReference type="NCBIfam" id="TIGR00152">
    <property type="entry name" value="dephospho-CoA kinase"/>
    <property type="match status" value="1"/>
</dbReference>
<comment type="pathway">
    <text evidence="5">Cofactor biosynthesis; coenzyme A biosynthesis; CoA from (R)-pantothenate: step 5/5.</text>
</comment>
<keyword evidence="4 5" id="KW-0173">Coenzyme A biosynthesis</keyword>
<keyword evidence="5" id="KW-0963">Cytoplasm</keyword>
<dbReference type="EMBL" id="JACSPS010000001">
    <property type="protein sequence ID" value="MBD8016963.1"/>
    <property type="molecule type" value="Genomic_DNA"/>
</dbReference>
<name>A0ABR8WJA0_9FLAO</name>
<comment type="caution">
    <text evidence="7">The sequence shown here is derived from an EMBL/GenBank/DDBJ whole genome shotgun (WGS) entry which is preliminary data.</text>
</comment>
<reference evidence="7 8" key="1">
    <citation type="submission" date="2020-08" db="EMBL/GenBank/DDBJ databases">
        <title>A Genomic Blueprint of the Chicken Gut Microbiome.</title>
        <authorList>
            <person name="Gilroy R."/>
            <person name="Ravi A."/>
            <person name="Getino M."/>
            <person name="Pursley I."/>
            <person name="Horton D.L."/>
            <person name="Alikhan N.-F."/>
            <person name="Baker D."/>
            <person name="Gharbi K."/>
            <person name="Hall N."/>
            <person name="Watson M."/>
            <person name="Adriaenssens E.M."/>
            <person name="Foster-Nyarko E."/>
            <person name="Jarju S."/>
            <person name="Secka A."/>
            <person name="Antonio M."/>
            <person name="Oren A."/>
            <person name="Chaudhuri R."/>
            <person name="La Ragione R.M."/>
            <person name="Hildebrand F."/>
            <person name="Pallen M.J."/>
        </authorList>
    </citation>
    <scope>NUCLEOTIDE SEQUENCE [LARGE SCALE GENOMIC DNA]</scope>
    <source>
        <strain evidence="7 8">Sa1CVA4</strain>
    </source>
</reference>
<sequence length="202" mass="22938">MKKIIGITGGIGSGKSTVAEIIEEFGYPVYYSDNLAKEIVNNDAELQLKIRALLGDEAYDASGRYDRAFVAQKVFDNVNQLNQLNSLIHPAVKKDFERWVEDQDETFLFKETALLFELKLHEACDRSILVTADDEIRIRRVMERDNKTTGQVQAIINRQMPENEKAAMADFVIFNNEGFAELRNATNLVLKQLVASFDQENS</sequence>